<organism evidence="2 3">
    <name type="scientific">Potamilus streckersoni</name>
    <dbReference type="NCBI Taxonomy" id="2493646"/>
    <lineage>
        <taxon>Eukaryota</taxon>
        <taxon>Metazoa</taxon>
        <taxon>Spiralia</taxon>
        <taxon>Lophotrochozoa</taxon>
        <taxon>Mollusca</taxon>
        <taxon>Bivalvia</taxon>
        <taxon>Autobranchia</taxon>
        <taxon>Heteroconchia</taxon>
        <taxon>Palaeoheterodonta</taxon>
        <taxon>Unionida</taxon>
        <taxon>Unionoidea</taxon>
        <taxon>Unionidae</taxon>
        <taxon>Ambleminae</taxon>
        <taxon>Lampsilini</taxon>
        <taxon>Potamilus</taxon>
    </lineage>
</organism>
<feature type="compositionally biased region" description="Polar residues" evidence="1">
    <location>
        <begin position="44"/>
        <end position="60"/>
    </location>
</feature>
<evidence type="ECO:0000313" key="3">
    <source>
        <dbReference type="Proteomes" id="UP001195483"/>
    </source>
</evidence>
<feature type="compositionally biased region" description="Basic and acidic residues" evidence="1">
    <location>
        <begin position="131"/>
        <end position="162"/>
    </location>
</feature>
<feature type="compositionally biased region" description="Basic residues" evidence="1">
    <location>
        <begin position="120"/>
        <end position="130"/>
    </location>
</feature>
<feature type="region of interest" description="Disordered" evidence="1">
    <location>
        <begin position="265"/>
        <end position="409"/>
    </location>
</feature>
<accession>A0AAE0VKJ2</accession>
<feature type="compositionally biased region" description="Polar residues" evidence="1">
    <location>
        <begin position="28"/>
        <end position="37"/>
    </location>
</feature>
<reference evidence="2" key="2">
    <citation type="journal article" date="2021" name="Genome Biol. Evol.">
        <title>Developing a high-quality reference genome for a parasitic bivalve with doubly uniparental inheritance (Bivalvia: Unionida).</title>
        <authorList>
            <person name="Smith C.H."/>
        </authorList>
    </citation>
    <scope>NUCLEOTIDE SEQUENCE</scope>
    <source>
        <strain evidence="2">CHS0354</strain>
        <tissue evidence="2">Mantle</tissue>
    </source>
</reference>
<keyword evidence="3" id="KW-1185">Reference proteome</keyword>
<feature type="compositionally biased region" description="Basic residues" evidence="1">
    <location>
        <begin position="92"/>
        <end position="102"/>
    </location>
</feature>
<dbReference type="Proteomes" id="UP001195483">
    <property type="component" value="Unassembled WGS sequence"/>
</dbReference>
<evidence type="ECO:0000313" key="2">
    <source>
        <dbReference type="EMBL" id="KAK3581309.1"/>
    </source>
</evidence>
<feature type="compositionally biased region" description="Basic residues" evidence="1">
    <location>
        <begin position="179"/>
        <end position="189"/>
    </location>
</feature>
<proteinExistence type="predicted"/>
<comment type="caution">
    <text evidence="2">The sequence shown here is derived from an EMBL/GenBank/DDBJ whole genome shotgun (WGS) entry which is preliminary data.</text>
</comment>
<dbReference type="AlphaFoldDB" id="A0AAE0VKJ2"/>
<name>A0AAE0VKJ2_9BIVA</name>
<dbReference type="EMBL" id="JAEAOA010001942">
    <property type="protein sequence ID" value="KAK3581309.1"/>
    <property type="molecule type" value="Genomic_DNA"/>
</dbReference>
<feature type="compositionally biased region" description="Basic and acidic residues" evidence="1">
    <location>
        <begin position="265"/>
        <end position="283"/>
    </location>
</feature>
<feature type="compositionally biased region" description="Acidic residues" evidence="1">
    <location>
        <begin position="163"/>
        <end position="173"/>
    </location>
</feature>
<gene>
    <name evidence="2" type="ORF">CHS0354_033049</name>
</gene>
<feature type="region of interest" description="Disordered" evidence="1">
    <location>
        <begin position="15"/>
        <end position="228"/>
    </location>
</feature>
<feature type="compositionally biased region" description="Basic and acidic residues" evidence="1">
    <location>
        <begin position="190"/>
        <end position="199"/>
    </location>
</feature>
<reference evidence="2" key="3">
    <citation type="submission" date="2023-05" db="EMBL/GenBank/DDBJ databases">
        <authorList>
            <person name="Smith C.H."/>
        </authorList>
    </citation>
    <scope>NUCLEOTIDE SEQUENCE</scope>
    <source>
        <strain evidence="2">CHS0354</strain>
        <tissue evidence="2">Mantle</tissue>
    </source>
</reference>
<reference evidence="2" key="1">
    <citation type="journal article" date="2021" name="Genome Biol. Evol.">
        <title>A High-Quality Reference Genome for a Parasitic Bivalve with Doubly Uniparental Inheritance (Bivalvia: Unionida).</title>
        <authorList>
            <person name="Smith C.H."/>
        </authorList>
    </citation>
    <scope>NUCLEOTIDE SEQUENCE</scope>
    <source>
        <strain evidence="2">CHS0354</strain>
    </source>
</reference>
<protein>
    <submittedName>
        <fullName evidence="2">Uncharacterized protein</fullName>
    </submittedName>
</protein>
<evidence type="ECO:0000256" key="1">
    <source>
        <dbReference type="SAM" id="MobiDB-lite"/>
    </source>
</evidence>
<feature type="compositionally biased region" description="Basic and acidic residues" evidence="1">
    <location>
        <begin position="307"/>
        <end position="348"/>
    </location>
</feature>
<sequence>MNLFEIISTPDAVITKREKRSKKKIQERTSVGISTGDFTEREYTANSLKKNEYNPSTEDITNIDETRNSSNNIVNGEPTEGSCESSDIKAETKKKRKKKHRRHGEDRQDEETVQSLNRKSEKKKKKKKRQHETEMGDLLQKEFVQDNDRKEERKIKLHRKDEEDLLQSESVEDVDTKKDKRKKKKKKHNKDVGKELKDECVDDEVNGEENKRKQKKHPMDSKDVSQGESIIDVDVIADFNTNLKDKTEIKDELNVGSSFILEEKMENKNNTEKHENDNEKKLQCESIDGINMKPVMKKKKKRKHRSGIFEEKTQNESAEVGKEMQKEKRHDFLQRKQDIVRKEEREIELNGEEMDNDKAKGSTSLSDLANDISESEVVSSDDVAYRSEKKQKMKKKKKQPSQEVEREHTQTIDDIVELDVKRKKRTKRHIMAPIKQLDSSDEDVVMTRNREGK</sequence>
<feature type="compositionally biased region" description="Basic residues" evidence="1">
    <location>
        <begin position="295"/>
        <end position="306"/>
    </location>
</feature>